<keyword evidence="4" id="KW-0378">Hydrolase</keyword>
<evidence type="ECO:0000256" key="1">
    <source>
        <dbReference type="ARBA" id="ARBA00011079"/>
    </source>
</evidence>
<accession>A0A2J6SH64</accession>
<dbReference type="RefSeq" id="XP_024727016.1">
    <property type="nucleotide sequence ID" value="XM_024885431.1"/>
</dbReference>
<dbReference type="EMBL" id="KZ613913">
    <property type="protein sequence ID" value="PMD50112.1"/>
    <property type="molecule type" value="Genomic_DNA"/>
</dbReference>
<gene>
    <name evidence="7" type="ORF">K444DRAFT_648154</name>
</gene>
<evidence type="ECO:0000313" key="8">
    <source>
        <dbReference type="Proteomes" id="UP000235371"/>
    </source>
</evidence>
<comment type="similarity">
    <text evidence="1">Belongs to the peptidase S28 family.</text>
</comment>
<dbReference type="OrthoDB" id="1735038at2759"/>
<protein>
    <recommendedName>
        <fullName evidence="9">Serine peptidase</fullName>
    </recommendedName>
</protein>
<evidence type="ECO:0000313" key="7">
    <source>
        <dbReference type="EMBL" id="PMD50112.1"/>
    </source>
</evidence>
<dbReference type="InterPro" id="IPR029058">
    <property type="entry name" value="AB_hydrolase_fold"/>
</dbReference>
<keyword evidence="8" id="KW-1185">Reference proteome</keyword>
<dbReference type="Gene3D" id="3.40.50.1820">
    <property type="entry name" value="alpha/beta hydrolase"/>
    <property type="match status" value="2"/>
</dbReference>
<feature type="signal peptide" evidence="6">
    <location>
        <begin position="1"/>
        <end position="18"/>
    </location>
</feature>
<evidence type="ECO:0000256" key="6">
    <source>
        <dbReference type="SAM" id="SignalP"/>
    </source>
</evidence>
<evidence type="ECO:0008006" key="9">
    <source>
        <dbReference type="Google" id="ProtNLM"/>
    </source>
</evidence>
<keyword evidence="2" id="KW-0645">Protease</keyword>
<dbReference type="GO" id="GO:0006508">
    <property type="term" value="P:proteolysis"/>
    <property type="evidence" value="ECO:0007669"/>
    <property type="project" value="UniProtKB-KW"/>
</dbReference>
<evidence type="ECO:0000256" key="3">
    <source>
        <dbReference type="ARBA" id="ARBA00022729"/>
    </source>
</evidence>
<proteinExistence type="inferred from homology"/>
<dbReference type="Pfam" id="PF05577">
    <property type="entry name" value="Peptidase_S28"/>
    <property type="match status" value="1"/>
</dbReference>
<dbReference type="PANTHER" id="PTHR11010">
    <property type="entry name" value="PROTEASE S28 PRO-X CARBOXYPEPTIDASE-RELATED"/>
    <property type="match status" value="1"/>
</dbReference>
<organism evidence="7 8">
    <name type="scientific">Hyaloscypha bicolor E</name>
    <dbReference type="NCBI Taxonomy" id="1095630"/>
    <lineage>
        <taxon>Eukaryota</taxon>
        <taxon>Fungi</taxon>
        <taxon>Dikarya</taxon>
        <taxon>Ascomycota</taxon>
        <taxon>Pezizomycotina</taxon>
        <taxon>Leotiomycetes</taxon>
        <taxon>Helotiales</taxon>
        <taxon>Hyaloscyphaceae</taxon>
        <taxon>Hyaloscypha</taxon>
        <taxon>Hyaloscypha bicolor</taxon>
    </lineage>
</organism>
<reference evidence="7 8" key="1">
    <citation type="submission" date="2016-04" db="EMBL/GenBank/DDBJ databases">
        <title>A degradative enzymes factory behind the ericoid mycorrhizal symbiosis.</title>
        <authorList>
            <consortium name="DOE Joint Genome Institute"/>
            <person name="Martino E."/>
            <person name="Morin E."/>
            <person name="Grelet G."/>
            <person name="Kuo A."/>
            <person name="Kohler A."/>
            <person name="Daghino S."/>
            <person name="Barry K."/>
            <person name="Choi C."/>
            <person name="Cichocki N."/>
            <person name="Clum A."/>
            <person name="Copeland A."/>
            <person name="Hainaut M."/>
            <person name="Haridas S."/>
            <person name="Labutti K."/>
            <person name="Lindquist E."/>
            <person name="Lipzen A."/>
            <person name="Khouja H.-R."/>
            <person name="Murat C."/>
            <person name="Ohm R."/>
            <person name="Olson A."/>
            <person name="Spatafora J."/>
            <person name="Veneault-Fourrey C."/>
            <person name="Henrissat B."/>
            <person name="Grigoriev I."/>
            <person name="Martin F."/>
            <person name="Perotto S."/>
        </authorList>
    </citation>
    <scope>NUCLEOTIDE SEQUENCE [LARGE SCALE GENOMIC DNA]</scope>
    <source>
        <strain evidence="7 8">E</strain>
    </source>
</reference>
<dbReference type="AlphaFoldDB" id="A0A2J6SH64"/>
<dbReference type="PANTHER" id="PTHR11010:SF23">
    <property type="entry name" value="SERINE PEPTIDASE"/>
    <property type="match status" value="1"/>
</dbReference>
<evidence type="ECO:0000256" key="2">
    <source>
        <dbReference type="ARBA" id="ARBA00022670"/>
    </source>
</evidence>
<dbReference type="InParanoid" id="A0A2J6SH64"/>
<dbReference type="GO" id="GO:0008239">
    <property type="term" value="F:dipeptidyl-peptidase activity"/>
    <property type="evidence" value="ECO:0007669"/>
    <property type="project" value="TreeGrafter"/>
</dbReference>
<feature type="chain" id="PRO_5014359933" description="Serine peptidase" evidence="6">
    <location>
        <begin position="19"/>
        <end position="522"/>
    </location>
</feature>
<dbReference type="GeneID" id="36593508"/>
<dbReference type="SUPFAM" id="SSF53474">
    <property type="entry name" value="alpha/beta-Hydrolases"/>
    <property type="match status" value="1"/>
</dbReference>
<keyword evidence="3 6" id="KW-0732">Signal</keyword>
<evidence type="ECO:0000256" key="5">
    <source>
        <dbReference type="ARBA" id="ARBA00023180"/>
    </source>
</evidence>
<evidence type="ECO:0000256" key="4">
    <source>
        <dbReference type="ARBA" id="ARBA00022801"/>
    </source>
</evidence>
<sequence length="522" mass="57739">MKTSLFSTVALLAAAASAVRLGRPVPPALEFSAADAAAATIGNGIFQQLLDHTDPSKGTFSQTYWWSSQFWNGPGSPVVIFTPGELAAAKFTGYLTNRTIAGAYAQAIGGAVVIVEHRYWGNSSPYAYLDTEALQLLTLDQSISDFIYFSKTINMPFDTNHSSNSGGSYSGALAAWIESTQPGTFWAYHSSSAPVEAIDDYWQYFYPVQQGMPKNCSADVTLVIDHIDQVLTKGTADEIHALKDMFGLAALEHNDDFAAVHPIGPYQWQNSDFYTGYSKFFQFCDAVENAVPGSGTVTPASGVGLEKALAGYANWIKTRILPGYCTEYGYLDPTDLSCLDTYNTSNTLYTDYSVGNPWDRQWNWFLCNEPFAYWQEYVPFIPGLVHQETPTIVSRLVTRNYWQRTCGLMFPEVSGYTYGSVNPNINVHSTNKHTKGWRLDNTTRLIWTNGEFDPWRTSGMSSQFRPGGQLASTPDHPLQIIPGGFHCSDLILKNGALNAGVQSVIDNEVEQIKTWVAEYYTK</sequence>
<name>A0A2J6SH64_9HELO</name>
<dbReference type="GO" id="GO:0070008">
    <property type="term" value="F:serine-type exopeptidase activity"/>
    <property type="evidence" value="ECO:0007669"/>
    <property type="project" value="InterPro"/>
</dbReference>
<dbReference type="Proteomes" id="UP000235371">
    <property type="component" value="Unassembled WGS sequence"/>
</dbReference>
<keyword evidence="5" id="KW-0325">Glycoprotein</keyword>
<dbReference type="InterPro" id="IPR008758">
    <property type="entry name" value="Peptidase_S28"/>
</dbReference>